<comment type="subcellular location">
    <subcellularLocation>
        <location evidence="1">Membrane</location>
        <topology evidence="1">Multi-pass membrane protein</topology>
    </subcellularLocation>
</comment>
<dbReference type="Gene3D" id="1.20.1250.20">
    <property type="entry name" value="MFS general substrate transporter like domains"/>
    <property type="match status" value="1"/>
</dbReference>
<dbReference type="GO" id="GO:0010509">
    <property type="term" value="P:intracellular polyamine homeostasis"/>
    <property type="evidence" value="ECO:0007669"/>
    <property type="project" value="TreeGrafter"/>
</dbReference>
<dbReference type="PANTHER" id="PTHR23502">
    <property type="entry name" value="MAJOR FACILITATOR SUPERFAMILY"/>
    <property type="match status" value="1"/>
</dbReference>
<feature type="transmembrane region" description="Helical" evidence="6">
    <location>
        <begin position="106"/>
        <end position="131"/>
    </location>
</feature>
<feature type="transmembrane region" description="Helical" evidence="6">
    <location>
        <begin position="143"/>
        <end position="162"/>
    </location>
</feature>
<dbReference type="InterPro" id="IPR020846">
    <property type="entry name" value="MFS_dom"/>
</dbReference>
<feature type="transmembrane region" description="Helical" evidence="6">
    <location>
        <begin position="174"/>
        <end position="193"/>
    </location>
</feature>
<reference evidence="8" key="1">
    <citation type="journal article" date="2020" name="Stud. Mycol.">
        <title>101 Dothideomycetes genomes: a test case for predicting lifestyles and emergence of pathogens.</title>
        <authorList>
            <person name="Haridas S."/>
            <person name="Albert R."/>
            <person name="Binder M."/>
            <person name="Bloem J."/>
            <person name="Labutti K."/>
            <person name="Salamov A."/>
            <person name="Andreopoulos B."/>
            <person name="Baker S."/>
            <person name="Barry K."/>
            <person name="Bills G."/>
            <person name="Bluhm B."/>
            <person name="Cannon C."/>
            <person name="Castanera R."/>
            <person name="Culley D."/>
            <person name="Daum C."/>
            <person name="Ezra D."/>
            <person name="Gonzalez J."/>
            <person name="Henrissat B."/>
            <person name="Kuo A."/>
            <person name="Liang C."/>
            <person name="Lipzen A."/>
            <person name="Lutzoni F."/>
            <person name="Magnuson J."/>
            <person name="Mondo S."/>
            <person name="Nolan M."/>
            <person name="Ohm R."/>
            <person name="Pangilinan J."/>
            <person name="Park H.-J."/>
            <person name="Ramirez L."/>
            <person name="Alfaro M."/>
            <person name="Sun H."/>
            <person name="Tritt A."/>
            <person name="Yoshinaga Y."/>
            <person name="Zwiers L.-H."/>
            <person name="Turgeon B."/>
            <person name="Goodwin S."/>
            <person name="Spatafora J."/>
            <person name="Crous P."/>
            <person name="Grigoriev I."/>
        </authorList>
    </citation>
    <scope>NUCLEOTIDE SEQUENCE</scope>
    <source>
        <strain evidence="8">CBS 116435</strain>
    </source>
</reference>
<dbReference type="PROSITE" id="PS50850">
    <property type="entry name" value="MFS"/>
    <property type="match status" value="1"/>
</dbReference>
<evidence type="ECO:0000313" key="8">
    <source>
        <dbReference type="EMBL" id="KAF2719659.1"/>
    </source>
</evidence>
<dbReference type="PANTHER" id="PTHR23502:SF5">
    <property type="entry name" value="QUINIDINE RESISTANCE PROTEIN 3"/>
    <property type="match status" value="1"/>
</dbReference>
<feature type="transmembrane region" description="Helical" evidence="6">
    <location>
        <begin position="362"/>
        <end position="387"/>
    </location>
</feature>
<dbReference type="CDD" id="cd17323">
    <property type="entry name" value="MFS_Tpo1_MDR_like"/>
    <property type="match status" value="1"/>
</dbReference>
<comment type="caution">
    <text evidence="8">The sequence shown here is derived from an EMBL/GenBank/DDBJ whole genome shotgun (WGS) entry which is preliminary data.</text>
</comment>
<evidence type="ECO:0000256" key="3">
    <source>
        <dbReference type="ARBA" id="ARBA00022989"/>
    </source>
</evidence>
<dbReference type="EMBL" id="MU003808">
    <property type="protein sequence ID" value="KAF2719659.1"/>
    <property type="molecule type" value="Genomic_DNA"/>
</dbReference>
<dbReference type="GO" id="GO:0015203">
    <property type="term" value="F:polyamine transmembrane transporter activity"/>
    <property type="evidence" value="ECO:0007669"/>
    <property type="project" value="TreeGrafter"/>
</dbReference>
<feature type="compositionally biased region" description="Polar residues" evidence="5">
    <location>
        <begin position="40"/>
        <end position="66"/>
    </location>
</feature>
<keyword evidence="9" id="KW-1185">Reference proteome</keyword>
<sequence length="593" mass="65706">MTIKSHNIWVMRRASTRTRRQTTALLSDNPDQIRRESVASKLSQDSQRTASESCQHQDAQKIQSSTSSVRQAIVRVPRNQRRGLLARLTLVPEVTNPYDYNRGIKWFLCFVVAVAGAVAPMGSSIILPALIDITETFNSTSTVVNMSISFYMLSMSIFPLWWSSFSETLGRRTIYLTSFALFVIFNVLGAVSVNVAMFIVMRILSGGAAASVQAVGAGTISDVFEVRERGRAMGIFYLGPLCGPLLSPIIGGAMAETLGWRSIQWFLVGFGGCVFIFVLFALPETLKERKPLAADLEQQITEPSQDSNGNKTGPKAFTSDITEKDNEARPTLVRTTTRQSVAIKSRSYLTVLRRSFIDPLRIVLYLQFPAIAIVVAFSSVTFSSLYILNISVQQTFSAPPYSYGSLIVGLLYLPNSLGYFLSSIFGGRWVDKIMAREAKKAGRYDIRGKLIYRPEDRMRENAWLGATVFPLALIVYGWTARFGVTVAAPMVANFFFGTGSMLVFAVFTTMLTEFMPRKASHGVALNNFVRNIFSCIGSVVAEPLIVAIGNGWLFTILGLVSIISGYTVIWAMKRYSDHWRVSMDKKIEKAMGS</sequence>
<feature type="transmembrane region" description="Helical" evidence="6">
    <location>
        <begin position="552"/>
        <end position="572"/>
    </location>
</feature>
<dbReference type="GO" id="GO:0005886">
    <property type="term" value="C:plasma membrane"/>
    <property type="evidence" value="ECO:0007669"/>
    <property type="project" value="TreeGrafter"/>
</dbReference>
<evidence type="ECO:0000256" key="1">
    <source>
        <dbReference type="ARBA" id="ARBA00004141"/>
    </source>
</evidence>
<dbReference type="AlphaFoldDB" id="A0A9P4Q7M4"/>
<evidence type="ECO:0000259" key="7">
    <source>
        <dbReference type="PROSITE" id="PS50850"/>
    </source>
</evidence>
<accession>A0A9P4Q7M4</accession>
<dbReference type="SUPFAM" id="SSF103473">
    <property type="entry name" value="MFS general substrate transporter"/>
    <property type="match status" value="1"/>
</dbReference>
<dbReference type="InterPro" id="IPR011701">
    <property type="entry name" value="MFS"/>
</dbReference>
<feature type="transmembrane region" description="Helical" evidence="6">
    <location>
        <begin position="486"/>
        <end position="507"/>
    </location>
</feature>
<keyword evidence="3 6" id="KW-1133">Transmembrane helix</keyword>
<dbReference type="OrthoDB" id="3936150at2759"/>
<feature type="transmembrane region" description="Helical" evidence="6">
    <location>
        <begin position="462"/>
        <end position="480"/>
    </location>
</feature>
<feature type="transmembrane region" description="Helical" evidence="6">
    <location>
        <begin position="407"/>
        <end position="430"/>
    </location>
</feature>
<dbReference type="Proteomes" id="UP000799441">
    <property type="component" value="Unassembled WGS sequence"/>
</dbReference>
<evidence type="ECO:0000256" key="2">
    <source>
        <dbReference type="ARBA" id="ARBA00022692"/>
    </source>
</evidence>
<feature type="transmembrane region" description="Helical" evidence="6">
    <location>
        <begin position="199"/>
        <end position="220"/>
    </location>
</feature>
<evidence type="ECO:0000256" key="4">
    <source>
        <dbReference type="ARBA" id="ARBA00023136"/>
    </source>
</evidence>
<dbReference type="Pfam" id="PF07690">
    <property type="entry name" value="MFS_1"/>
    <property type="match status" value="1"/>
</dbReference>
<feature type="transmembrane region" description="Helical" evidence="6">
    <location>
        <begin position="528"/>
        <end position="546"/>
    </location>
</feature>
<dbReference type="InterPro" id="IPR036259">
    <property type="entry name" value="MFS_trans_sf"/>
</dbReference>
<protein>
    <submittedName>
        <fullName evidence="8">MFS general substrate transporter</fullName>
    </submittedName>
</protein>
<proteinExistence type="predicted"/>
<feature type="compositionally biased region" description="Polar residues" evidence="5">
    <location>
        <begin position="300"/>
        <end position="311"/>
    </location>
</feature>
<feature type="region of interest" description="Disordered" evidence="5">
    <location>
        <begin position="37"/>
        <end position="66"/>
    </location>
</feature>
<dbReference type="Gene3D" id="1.20.1720.10">
    <property type="entry name" value="Multidrug resistance protein D"/>
    <property type="match status" value="1"/>
</dbReference>
<keyword evidence="2 6" id="KW-0812">Transmembrane</keyword>
<feature type="transmembrane region" description="Helical" evidence="6">
    <location>
        <begin position="232"/>
        <end position="251"/>
    </location>
</feature>
<evidence type="ECO:0000256" key="6">
    <source>
        <dbReference type="SAM" id="Phobius"/>
    </source>
</evidence>
<name>A0A9P4Q7M4_9PEZI</name>
<feature type="region of interest" description="Disordered" evidence="5">
    <location>
        <begin position="300"/>
        <end position="321"/>
    </location>
</feature>
<evidence type="ECO:0000313" key="9">
    <source>
        <dbReference type="Proteomes" id="UP000799441"/>
    </source>
</evidence>
<feature type="domain" description="Major facilitator superfamily (MFS) profile" evidence="7">
    <location>
        <begin position="108"/>
        <end position="576"/>
    </location>
</feature>
<gene>
    <name evidence="8" type="ORF">K431DRAFT_339858</name>
</gene>
<organism evidence="8 9">
    <name type="scientific">Polychaeton citri CBS 116435</name>
    <dbReference type="NCBI Taxonomy" id="1314669"/>
    <lineage>
        <taxon>Eukaryota</taxon>
        <taxon>Fungi</taxon>
        <taxon>Dikarya</taxon>
        <taxon>Ascomycota</taxon>
        <taxon>Pezizomycotina</taxon>
        <taxon>Dothideomycetes</taxon>
        <taxon>Dothideomycetidae</taxon>
        <taxon>Capnodiales</taxon>
        <taxon>Capnodiaceae</taxon>
        <taxon>Polychaeton</taxon>
    </lineage>
</organism>
<keyword evidence="4 6" id="KW-0472">Membrane</keyword>
<feature type="transmembrane region" description="Helical" evidence="6">
    <location>
        <begin position="263"/>
        <end position="282"/>
    </location>
</feature>
<evidence type="ECO:0000256" key="5">
    <source>
        <dbReference type="SAM" id="MobiDB-lite"/>
    </source>
</evidence>